<protein>
    <submittedName>
        <fullName evidence="2">Uncharacterized protein</fullName>
    </submittedName>
</protein>
<feature type="compositionally biased region" description="Low complexity" evidence="1">
    <location>
        <begin position="27"/>
        <end position="43"/>
    </location>
</feature>
<dbReference type="EMBL" id="RSEB01000003">
    <property type="protein sequence ID" value="RRR99168.1"/>
    <property type="molecule type" value="Genomic_DNA"/>
</dbReference>
<name>A0A426UXD7_9ACTN</name>
<evidence type="ECO:0000313" key="2">
    <source>
        <dbReference type="EMBL" id="RRR99168.1"/>
    </source>
</evidence>
<reference evidence="2 3" key="1">
    <citation type="submission" date="2018-12" db="EMBL/GenBank/DDBJ databases">
        <title>Glycomyces sp. YIM 121974 draft genome.</title>
        <authorList>
            <person name="Li Q."/>
        </authorList>
    </citation>
    <scope>NUCLEOTIDE SEQUENCE [LARGE SCALE GENOMIC DNA]</scope>
    <source>
        <strain evidence="2 3">YIM 121974</strain>
    </source>
</reference>
<feature type="region of interest" description="Disordered" evidence="1">
    <location>
        <begin position="1"/>
        <end position="60"/>
    </location>
</feature>
<dbReference type="Proteomes" id="UP000277256">
    <property type="component" value="Unassembled WGS sequence"/>
</dbReference>
<sequence length="60" mass="5213">MIAGTASAAGGSSGEVGSANGGGSSGEVGSVSAHGGSSGEVGSPDSGQTTVFPASSGEVA</sequence>
<accession>A0A426UXD7</accession>
<evidence type="ECO:0000313" key="3">
    <source>
        <dbReference type="Proteomes" id="UP000277256"/>
    </source>
</evidence>
<gene>
    <name evidence="2" type="ORF">EIW28_10520</name>
</gene>
<dbReference type="AlphaFoldDB" id="A0A426UXD7"/>
<organism evidence="2 3">
    <name type="scientific">Glycomyces terrestris</name>
    <dbReference type="NCBI Taxonomy" id="2493553"/>
    <lineage>
        <taxon>Bacteria</taxon>
        <taxon>Bacillati</taxon>
        <taxon>Actinomycetota</taxon>
        <taxon>Actinomycetes</taxon>
        <taxon>Glycomycetales</taxon>
        <taxon>Glycomycetaceae</taxon>
        <taxon>Glycomyces</taxon>
    </lineage>
</organism>
<dbReference type="RefSeq" id="WP_125247686.1">
    <property type="nucleotide sequence ID" value="NZ_RSEB01000003.1"/>
</dbReference>
<keyword evidence="3" id="KW-1185">Reference proteome</keyword>
<feature type="compositionally biased region" description="Gly residues" evidence="1">
    <location>
        <begin position="11"/>
        <end position="26"/>
    </location>
</feature>
<proteinExistence type="predicted"/>
<feature type="compositionally biased region" description="Low complexity" evidence="1">
    <location>
        <begin position="1"/>
        <end position="10"/>
    </location>
</feature>
<evidence type="ECO:0000256" key="1">
    <source>
        <dbReference type="SAM" id="MobiDB-lite"/>
    </source>
</evidence>
<comment type="caution">
    <text evidence="2">The sequence shown here is derived from an EMBL/GenBank/DDBJ whole genome shotgun (WGS) entry which is preliminary data.</text>
</comment>